<keyword evidence="7" id="KW-1185">Reference proteome</keyword>
<evidence type="ECO:0000259" key="2">
    <source>
        <dbReference type="PROSITE" id="PS50112"/>
    </source>
</evidence>
<feature type="domain" description="PAC" evidence="3">
    <location>
        <begin position="278"/>
        <end position="330"/>
    </location>
</feature>
<dbReference type="PROSITE" id="PS50113">
    <property type="entry name" value="PAC"/>
    <property type="match status" value="1"/>
</dbReference>
<dbReference type="InterPro" id="IPR000014">
    <property type="entry name" value="PAS"/>
</dbReference>
<feature type="domain" description="EAL" evidence="4">
    <location>
        <begin position="505"/>
        <end position="757"/>
    </location>
</feature>
<accession>A0ABW1ZY64</accession>
<evidence type="ECO:0000313" key="7">
    <source>
        <dbReference type="Proteomes" id="UP001596422"/>
    </source>
</evidence>
<dbReference type="PANTHER" id="PTHR44757">
    <property type="entry name" value="DIGUANYLATE CYCLASE DGCP"/>
    <property type="match status" value="1"/>
</dbReference>
<dbReference type="Pfam" id="PF00563">
    <property type="entry name" value="EAL"/>
    <property type="match status" value="1"/>
</dbReference>
<dbReference type="SUPFAM" id="SSF141868">
    <property type="entry name" value="EAL domain-like"/>
    <property type="match status" value="1"/>
</dbReference>
<keyword evidence="1" id="KW-0472">Membrane</keyword>
<evidence type="ECO:0000259" key="5">
    <source>
        <dbReference type="PROSITE" id="PS50887"/>
    </source>
</evidence>
<dbReference type="SUPFAM" id="SSF55785">
    <property type="entry name" value="PYP-like sensor domain (PAS domain)"/>
    <property type="match status" value="1"/>
</dbReference>
<dbReference type="SMART" id="SM00091">
    <property type="entry name" value="PAS"/>
    <property type="match status" value="1"/>
</dbReference>
<keyword evidence="1" id="KW-1133">Transmembrane helix</keyword>
<dbReference type="InterPro" id="IPR043128">
    <property type="entry name" value="Rev_trsase/Diguanyl_cyclase"/>
</dbReference>
<dbReference type="InterPro" id="IPR004010">
    <property type="entry name" value="Double_Cache_2"/>
</dbReference>
<feature type="domain" description="GGDEF" evidence="5">
    <location>
        <begin position="363"/>
        <end position="496"/>
    </location>
</feature>
<feature type="domain" description="PAS" evidence="2">
    <location>
        <begin position="205"/>
        <end position="250"/>
    </location>
</feature>
<dbReference type="CDD" id="cd01949">
    <property type="entry name" value="GGDEF"/>
    <property type="match status" value="1"/>
</dbReference>
<dbReference type="CDD" id="cd01948">
    <property type="entry name" value="EAL"/>
    <property type="match status" value="1"/>
</dbReference>
<dbReference type="SUPFAM" id="SSF55073">
    <property type="entry name" value="Nucleotide cyclase"/>
    <property type="match status" value="1"/>
</dbReference>
<evidence type="ECO:0000256" key="1">
    <source>
        <dbReference type="SAM" id="Phobius"/>
    </source>
</evidence>
<dbReference type="Gene3D" id="3.30.70.270">
    <property type="match status" value="1"/>
</dbReference>
<name>A0ABW1ZY64_9GAMM</name>
<dbReference type="Gene3D" id="3.20.20.450">
    <property type="entry name" value="EAL domain"/>
    <property type="match status" value="1"/>
</dbReference>
<keyword evidence="1" id="KW-0812">Transmembrane</keyword>
<feature type="transmembrane region" description="Helical" evidence="1">
    <location>
        <begin position="159"/>
        <end position="180"/>
    </location>
</feature>
<organism evidence="6 7">
    <name type="scientific">Marinobacterium aestuariivivens</name>
    <dbReference type="NCBI Taxonomy" id="1698799"/>
    <lineage>
        <taxon>Bacteria</taxon>
        <taxon>Pseudomonadati</taxon>
        <taxon>Pseudomonadota</taxon>
        <taxon>Gammaproteobacteria</taxon>
        <taxon>Oceanospirillales</taxon>
        <taxon>Oceanospirillaceae</taxon>
        <taxon>Marinobacterium</taxon>
    </lineage>
</organism>
<dbReference type="PROSITE" id="PS50112">
    <property type="entry name" value="PAS"/>
    <property type="match status" value="1"/>
</dbReference>
<dbReference type="InterPro" id="IPR029787">
    <property type="entry name" value="Nucleotide_cyclase"/>
</dbReference>
<evidence type="ECO:0000259" key="4">
    <source>
        <dbReference type="PROSITE" id="PS50883"/>
    </source>
</evidence>
<dbReference type="PANTHER" id="PTHR44757:SF2">
    <property type="entry name" value="BIOFILM ARCHITECTURE MAINTENANCE PROTEIN MBAA"/>
    <property type="match status" value="1"/>
</dbReference>
<dbReference type="InterPro" id="IPR052155">
    <property type="entry name" value="Biofilm_reg_signaling"/>
</dbReference>
<dbReference type="InterPro" id="IPR000160">
    <property type="entry name" value="GGDEF_dom"/>
</dbReference>
<dbReference type="Proteomes" id="UP001596422">
    <property type="component" value="Unassembled WGS sequence"/>
</dbReference>
<dbReference type="EMBL" id="JBHSWE010000001">
    <property type="protein sequence ID" value="MFC6670136.1"/>
    <property type="molecule type" value="Genomic_DNA"/>
</dbReference>
<dbReference type="InterPro" id="IPR001633">
    <property type="entry name" value="EAL_dom"/>
</dbReference>
<comment type="caution">
    <text evidence="6">The sequence shown here is derived from an EMBL/GenBank/DDBJ whole genome shotgun (WGS) entry which is preliminary data.</text>
</comment>
<dbReference type="CDD" id="cd00130">
    <property type="entry name" value="PAS"/>
    <property type="match status" value="1"/>
</dbReference>
<dbReference type="Pfam" id="PF00990">
    <property type="entry name" value="GGDEF"/>
    <property type="match status" value="1"/>
</dbReference>
<evidence type="ECO:0000259" key="3">
    <source>
        <dbReference type="PROSITE" id="PS50113"/>
    </source>
</evidence>
<dbReference type="InterPro" id="IPR000700">
    <property type="entry name" value="PAS-assoc_C"/>
</dbReference>
<proteinExistence type="predicted"/>
<reference evidence="7" key="1">
    <citation type="journal article" date="2019" name="Int. J. Syst. Evol. Microbiol.">
        <title>The Global Catalogue of Microorganisms (GCM) 10K type strain sequencing project: providing services to taxonomists for standard genome sequencing and annotation.</title>
        <authorList>
            <consortium name="The Broad Institute Genomics Platform"/>
            <consortium name="The Broad Institute Genome Sequencing Center for Infectious Disease"/>
            <person name="Wu L."/>
            <person name="Ma J."/>
        </authorList>
    </citation>
    <scope>NUCLEOTIDE SEQUENCE [LARGE SCALE GENOMIC DNA]</scope>
    <source>
        <strain evidence="7">NBRC 111756</strain>
    </source>
</reference>
<dbReference type="Pfam" id="PF08269">
    <property type="entry name" value="dCache_2"/>
    <property type="match status" value="1"/>
</dbReference>
<dbReference type="SMART" id="SM00086">
    <property type="entry name" value="PAC"/>
    <property type="match status" value="1"/>
</dbReference>
<dbReference type="InterPro" id="IPR035965">
    <property type="entry name" value="PAS-like_dom_sf"/>
</dbReference>
<dbReference type="Gene3D" id="3.30.450.20">
    <property type="entry name" value="PAS domain"/>
    <property type="match status" value="3"/>
</dbReference>
<sequence length="761" mass="84352">MSEKITYVRHFEPLGWIIGTGDYLFRILDDLKGSVLARLAERRLDRGAFFAVLSTDGRLVRFPDVRLSGSDEIHPVEALADPAVLEPLVAAGEAGGGFVEQQWRHPLTDVPAPVLLHVEPLPQAGWLLVAGIFGNEASPLLQQQRDELRGDLTQNATRLLVALGVAALVALLLSLLYARWLRGLFGRYQASIDEKQSVLERNAQQLQLAARVFDASREGIIISDAGNRIRAVNGAYETITGYSAGEAIGQDPGFMSSGRHDKAFYRELWNTLQSQGYWQGEVWNRRKSGEIYPEWLSISACRSDAGEVENYIATISDLSEHKRIEERLSYLANFDPLTDLPNRRQLEERVGQAIALTQRHPELGFALLLVGLDRFEYINDSLGHQAGDRLLKMLSQRLCRRVRREDTVFRLRGDVFAVLIQDDQSTVEAANLSRRLLSQMAAPIHHNGLDLVVTPSIGVVAYPGDGDDVQTLLRNGAAALHHAKAQGRHRLQFFEPGINDHISQRLKMEQALRLALSNRELSLHYQPQYSLRTGALTGFEALLRWHSAELGYVGPDRFIPLAEETGLIAPIGEWVLRSACEQGARWRAEGMEVAIAVNVSACQFRHDLPDLVASALESTGLPAGLLVIEVTETALMQDLEQTAAMLLQLRALGVRIALDDFGTGYSSLAYLKRLPLDKLKLDRAFIQSLPDDSDDTAIVRAMLDVARHLGLETVAEGIETPQQQAFLDGVGCAEGQGYLYARPMPAEQATDFMREAQIPAY</sequence>
<dbReference type="NCBIfam" id="TIGR00229">
    <property type="entry name" value="sensory_box"/>
    <property type="match status" value="1"/>
</dbReference>
<dbReference type="Pfam" id="PF13426">
    <property type="entry name" value="PAS_9"/>
    <property type="match status" value="1"/>
</dbReference>
<gene>
    <name evidence="6" type="ORF">ACFQDL_08600</name>
</gene>
<dbReference type="InterPro" id="IPR035919">
    <property type="entry name" value="EAL_sf"/>
</dbReference>
<dbReference type="SMART" id="SM00267">
    <property type="entry name" value="GGDEF"/>
    <property type="match status" value="1"/>
</dbReference>
<dbReference type="PROSITE" id="PS50887">
    <property type="entry name" value="GGDEF"/>
    <property type="match status" value="1"/>
</dbReference>
<dbReference type="RefSeq" id="WP_379908646.1">
    <property type="nucleotide sequence ID" value="NZ_JBHSWE010000001.1"/>
</dbReference>
<dbReference type="InterPro" id="IPR001610">
    <property type="entry name" value="PAC"/>
</dbReference>
<evidence type="ECO:0000313" key="6">
    <source>
        <dbReference type="EMBL" id="MFC6670136.1"/>
    </source>
</evidence>
<dbReference type="NCBIfam" id="TIGR00254">
    <property type="entry name" value="GGDEF"/>
    <property type="match status" value="1"/>
</dbReference>
<protein>
    <submittedName>
        <fullName evidence="6">EAL domain-containing protein</fullName>
    </submittedName>
</protein>
<dbReference type="PROSITE" id="PS50883">
    <property type="entry name" value="EAL"/>
    <property type="match status" value="1"/>
</dbReference>
<dbReference type="SMART" id="SM00052">
    <property type="entry name" value="EAL"/>
    <property type="match status" value="1"/>
</dbReference>